<dbReference type="Gene3D" id="3.30.420.10">
    <property type="entry name" value="Ribonuclease H-like superfamily/Ribonuclease H"/>
    <property type="match status" value="1"/>
</dbReference>
<evidence type="ECO:0000256" key="1">
    <source>
        <dbReference type="ARBA" id="ARBA00001946"/>
    </source>
</evidence>
<dbReference type="PROSITE" id="PS50994">
    <property type="entry name" value="INTEGRASE"/>
    <property type="match status" value="1"/>
</dbReference>
<dbReference type="SFLD" id="SFLDG01605">
    <property type="entry name" value="Terpene_Cyclase_Like_1_N-term"/>
    <property type="match status" value="1"/>
</dbReference>
<keyword evidence="3" id="KW-0378">Hydrolase</keyword>
<accession>A0AAP0D360</accession>
<evidence type="ECO:0000256" key="2">
    <source>
        <dbReference type="ARBA" id="ARBA00022723"/>
    </source>
</evidence>
<dbReference type="GO" id="GO:0000287">
    <property type="term" value="F:magnesium ion binding"/>
    <property type="evidence" value="ECO:0007669"/>
    <property type="project" value="InterPro"/>
</dbReference>
<dbReference type="Pfam" id="PF22936">
    <property type="entry name" value="Pol_BBD"/>
    <property type="match status" value="1"/>
</dbReference>
<comment type="caution">
    <text evidence="9">The sequence shown here is derived from an EMBL/GenBank/DDBJ whole genome shotgun (WGS) entry which is preliminary data.</text>
</comment>
<dbReference type="SUPFAM" id="SSF53098">
    <property type="entry name" value="Ribonuclease H-like"/>
    <property type="match status" value="1"/>
</dbReference>
<protein>
    <recommendedName>
        <fullName evidence="6">ent-kaurene synthase</fullName>
        <ecNumber evidence="6">4.2.3.19</ecNumber>
    </recommendedName>
</protein>
<feature type="domain" description="Integrase catalytic" evidence="8">
    <location>
        <begin position="492"/>
        <end position="669"/>
    </location>
</feature>
<comment type="catalytic activity">
    <reaction evidence="5">
        <text>ent-copalyl diphosphate = ent-kaur-16-ene + diphosphate</text>
        <dbReference type="Rhea" id="RHEA:22220"/>
        <dbReference type="ChEBI" id="CHEBI:15415"/>
        <dbReference type="ChEBI" id="CHEBI:33019"/>
        <dbReference type="ChEBI" id="CHEBI:58553"/>
        <dbReference type="EC" id="4.2.3.19"/>
    </reaction>
    <physiologicalReaction direction="left-to-right" evidence="5">
        <dbReference type="Rhea" id="RHEA:22221"/>
    </physiologicalReaction>
</comment>
<dbReference type="InterPro" id="IPR005630">
    <property type="entry name" value="Terpene_synthase_metal-bd"/>
</dbReference>
<dbReference type="Proteomes" id="UP001408789">
    <property type="component" value="Unassembled WGS sequence"/>
</dbReference>
<evidence type="ECO:0000259" key="8">
    <source>
        <dbReference type="PROSITE" id="PS50994"/>
    </source>
</evidence>
<keyword evidence="10" id="KW-1185">Reference proteome</keyword>
<dbReference type="GO" id="GO:0009686">
    <property type="term" value="P:gibberellin biosynthetic process"/>
    <property type="evidence" value="ECO:0007669"/>
    <property type="project" value="TreeGrafter"/>
</dbReference>
<dbReference type="Gene3D" id="1.10.600.10">
    <property type="entry name" value="Farnesyl Diphosphate Synthase"/>
    <property type="match status" value="1"/>
</dbReference>
<dbReference type="PANTHER" id="PTHR31739">
    <property type="entry name" value="ENT-COPALYL DIPHOSPHATE SYNTHASE, CHLOROPLASTIC"/>
    <property type="match status" value="1"/>
</dbReference>
<name>A0AAP0D360_9ASTR</name>
<comment type="cofactor">
    <cofactor evidence="1">
        <name>Mg(2+)</name>
        <dbReference type="ChEBI" id="CHEBI:18420"/>
    </cofactor>
</comment>
<dbReference type="SUPFAM" id="SSF48576">
    <property type="entry name" value="Terpenoid synthases"/>
    <property type="match status" value="1"/>
</dbReference>
<gene>
    <name evidence="9" type="ORF">SSX86_011720</name>
</gene>
<dbReference type="Gene3D" id="1.50.10.160">
    <property type="match status" value="1"/>
</dbReference>
<dbReference type="Pfam" id="PF13976">
    <property type="entry name" value="gag_pre-integrs"/>
    <property type="match status" value="1"/>
</dbReference>
<dbReference type="FunFam" id="1.50.10.160:FF:000001">
    <property type="entry name" value="Ent-copalyl diphosphate synthase"/>
    <property type="match status" value="1"/>
</dbReference>
<dbReference type="GO" id="GO:0003676">
    <property type="term" value="F:nucleic acid binding"/>
    <property type="evidence" value="ECO:0007669"/>
    <property type="project" value="InterPro"/>
</dbReference>
<dbReference type="InterPro" id="IPR036397">
    <property type="entry name" value="RNaseH_sf"/>
</dbReference>
<dbReference type="GO" id="GO:0033331">
    <property type="term" value="P:ent-kaurene metabolic process"/>
    <property type="evidence" value="ECO:0007669"/>
    <property type="project" value="UniProtKB-ARBA"/>
</dbReference>
<dbReference type="Pfam" id="PF03936">
    <property type="entry name" value="Terpene_synth_C"/>
    <property type="match status" value="1"/>
</dbReference>
<dbReference type="InterPro" id="IPR008930">
    <property type="entry name" value="Terpenoid_cyclase/PrenylTrfase"/>
</dbReference>
<dbReference type="Pfam" id="PF14223">
    <property type="entry name" value="Retrotran_gag_2"/>
    <property type="match status" value="1"/>
</dbReference>
<keyword evidence="3" id="KW-0645">Protease</keyword>
<feature type="region of interest" description="Disordered" evidence="7">
    <location>
        <begin position="229"/>
        <end position="271"/>
    </location>
</feature>
<dbReference type="InterPro" id="IPR036965">
    <property type="entry name" value="Terpene_synth_N_sf"/>
</dbReference>
<dbReference type="CDD" id="cd09272">
    <property type="entry name" value="RNase_HI_RT_Ty1"/>
    <property type="match status" value="1"/>
</dbReference>
<dbReference type="GO" id="GO:0009899">
    <property type="term" value="F:ent-kaurene synthase activity"/>
    <property type="evidence" value="ECO:0007669"/>
    <property type="project" value="UniProtKB-EC"/>
</dbReference>
<dbReference type="EMBL" id="JBCNJP010000014">
    <property type="protein sequence ID" value="KAK9067609.1"/>
    <property type="molecule type" value="Genomic_DNA"/>
</dbReference>
<dbReference type="SUPFAM" id="SSF56672">
    <property type="entry name" value="DNA/RNA polymerases"/>
    <property type="match status" value="1"/>
</dbReference>
<dbReference type="InterPro" id="IPR012337">
    <property type="entry name" value="RNaseH-like_sf"/>
</dbReference>
<dbReference type="GO" id="GO:0009507">
    <property type="term" value="C:chloroplast"/>
    <property type="evidence" value="ECO:0007669"/>
    <property type="project" value="TreeGrafter"/>
</dbReference>
<organism evidence="9 10">
    <name type="scientific">Deinandra increscens subsp. villosa</name>
    <dbReference type="NCBI Taxonomy" id="3103831"/>
    <lineage>
        <taxon>Eukaryota</taxon>
        <taxon>Viridiplantae</taxon>
        <taxon>Streptophyta</taxon>
        <taxon>Embryophyta</taxon>
        <taxon>Tracheophyta</taxon>
        <taxon>Spermatophyta</taxon>
        <taxon>Magnoliopsida</taxon>
        <taxon>eudicotyledons</taxon>
        <taxon>Gunneridae</taxon>
        <taxon>Pentapetalae</taxon>
        <taxon>asterids</taxon>
        <taxon>campanulids</taxon>
        <taxon>Asterales</taxon>
        <taxon>Asteraceae</taxon>
        <taxon>Asteroideae</taxon>
        <taxon>Heliantheae alliance</taxon>
        <taxon>Madieae</taxon>
        <taxon>Madiinae</taxon>
        <taxon>Deinandra</taxon>
    </lineage>
</organism>
<evidence type="ECO:0000313" key="10">
    <source>
        <dbReference type="Proteomes" id="UP001408789"/>
    </source>
</evidence>
<proteinExistence type="predicted"/>
<dbReference type="GO" id="GO:0015074">
    <property type="term" value="P:DNA integration"/>
    <property type="evidence" value="ECO:0007669"/>
    <property type="project" value="InterPro"/>
</dbReference>
<dbReference type="InterPro" id="IPR008949">
    <property type="entry name" value="Isoprenoid_synthase_dom_sf"/>
</dbReference>
<keyword evidence="2" id="KW-0479">Metal-binding</keyword>
<dbReference type="InterPro" id="IPR054722">
    <property type="entry name" value="PolX-like_BBD"/>
</dbReference>
<dbReference type="InterPro" id="IPR001584">
    <property type="entry name" value="Integrase_cat-core"/>
</dbReference>
<keyword evidence="4" id="KW-0460">Magnesium</keyword>
<evidence type="ECO:0000256" key="4">
    <source>
        <dbReference type="ARBA" id="ARBA00022842"/>
    </source>
</evidence>
<feature type="compositionally biased region" description="Basic residues" evidence="7">
    <location>
        <begin position="254"/>
        <end position="269"/>
    </location>
</feature>
<dbReference type="InterPro" id="IPR057670">
    <property type="entry name" value="SH3_retrovirus"/>
</dbReference>
<dbReference type="Gene3D" id="1.50.10.130">
    <property type="entry name" value="Terpene synthase, N-terminal domain"/>
    <property type="match status" value="1"/>
</dbReference>
<evidence type="ECO:0000313" key="9">
    <source>
        <dbReference type="EMBL" id="KAK9067609.1"/>
    </source>
</evidence>
<evidence type="ECO:0000256" key="3">
    <source>
        <dbReference type="ARBA" id="ARBA00022750"/>
    </source>
</evidence>
<evidence type="ECO:0000256" key="7">
    <source>
        <dbReference type="SAM" id="MobiDB-lite"/>
    </source>
</evidence>
<dbReference type="InterPro" id="IPR025724">
    <property type="entry name" value="GAG-pre-integrase_dom"/>
</dbReference>
<dbReference type="InterPro" id="IPR013103">
    <property type="entry name" value="RVT_2"/>
</dbReference>
<feature type="compositionally biased region" description="Low complexity" evidence="7">
    <location>
        <begin position="813"/>
        <end position="848"/>
    </location>
</feature>
<feature type="compositionally biased region" description="Pro residues" evidence="7">
    <location>
        <begin position="803"/>
        <end position="812"/>
    </location>
</feature>
<dbReference type="FunFam" id="1.50.10.130:FF:000002">
    <property type="entry name" value="Ent-copalyl diphosphate synthase, chloroplastic"/>
    <property type="match status" value="1"/>
</dbReference>
<dbReference type="InterPro" id="IPR043502">
    <property type="entry name" value="DNA/RNA_pol_sf"/>
</dbReference>
<dbReference type="InterPro" id="IPR001906">
    <property type="entry name" value="Terpene_synth_N"/>
</dbReference>
<evidence type="ECO:0000256" key="6">
    <source>
        <dbReference type="ARBA" id="ARBA00066670"/>
    </source>
</evidence>
<dbReference type="SUPFAM" id="SSF48239">
    <property type="entry name" value="Terpenoid cyclases/Protein prenyltransferases"/>
    <property type="match status" value="2"/>
</dbReference>
<dbReference type="InterPro" id="IPR050148">
    <property type="entry name" value="Terpene_synthase-like"/>
</dbReference>
<dbReference type="EC" id="4.2.3.19" evidence="6"/>
<evidence type="ECO:0000256" key="5">
    <source>
        <dbReference type="ARBA" id="ARBA00050853"/>
    </source>
</evidence>
<dbReference type="SFLD" id="SFLDG01014">
    <property type="entry name" value="Terpene_Cyclase_Like_1_N-term"/>
    <property type="match status" value="1"/>
</dbReference>
<dbReference type="GO" id="GO:0004190">
    <property type="term" value="F:aspartic-type endopeptidase activity"/>
    <property type="evidence" value="ECO:0007669"/>
    <property type="project" value="UniProtKB-KW"/>
</dbReference>
<dbReference type="PANTHER" id="PTHR31739:SF4">
    <property type="entry name" value="ENT-COPALYL DIPHOSPHATE SYNTHASE, CHLOROPLASTIC"/>
    <property type="match status" value="1"/>
</dbReference>
<reference evidence="9 10" key="1">
    <citation type="submission" date="2024-04" db="EMBL/GenBank/DDBJ databases">
        <title>The reference genome of an endangered Asteraceae, Deinandra increscens subsp. villosa, native to the Central Coast of California.</title>
        <authorList>
            <person name="Guilliams M."/>
            <person name="Hasenstab-Lehman K."/>
            <person name="Meyer R."/>
            <person name="Mcevoy S."/>
        </authorList>
    </citation>
    <scope>NUCLEOTIDE SEQUENCE [LARGE SCALE GENOMIC DNA]</scope>
    <source>
        <tissue evidence="9">Leaf</tissue>
    </source>
</reference>
<dbReference type="Pfam" id="PF25597">
    <property type="entry name" value="SH3_retrovirus"/>
    <property type="match status" value="1"/>
</dbReference>
<feature type="compositionally biased region" description="Pro residues" evidence="7">
    <location>
        <begin position="771"/>
        <end position="781"/>
    </location>
</feature>
<sequence>MSTSPSSLSQDNLFSMNTLLHMIPIKLKSSNYLLWRNQMLPLFTYQQLLAHVDGTSTKPSETIIVEDKSVPNPALSTWIEADQRTVILLNSSLSEEAASEVLGLTTARQIWKTLEHAYSNSSVERVHSLRDSLRQLVKGNTSVSEYGRRFKAICDQLAAIGEPVADTDKIHWFLCGLGASFETFSTAIRASKPAPVFRDLLSQAESHEMFLRSLHGPVTPQVAFTAHSDSHVARGRHSGSPRGHEPPRGQGSRGHNHSAKGRGSSKRPPHCQLCRTNGHYASSCPNLHTYARQAPSSPGNLAKAFHAQCHVTTDTPDWHVDSGATAHMTATHENLDHSVPYQGKTKVFFGDGKSLPVTHTGTSTVSNKLLLRDILVIPHLTKNLLSVSKLTMDYPVDVLFSQPFFTIQDRKTKMVLAKGRCENGLYVLKDEPEQALTASHGVSNRASYELWHKRLGHVSFDIISILNKLGVLSVTSLLPKPTICVSCELSKGHKLPFAINNKRSLHVLDLIHCDLWGPAPVSSSDGYLYYVIFVDDHSRFTWFYPLKTKTGFYSVLTAFIKLVQTQCSRKIKIFQSDGGTEFVNHTVRKILEDNGTLHRLSCPYTPQQNGRAERKHRHIVETGLAMLFNAHMPAKYWVDAFTSATFIINRLPSKILNHKAPFELMFSQTPQYGNFRTYGCQVFPYLRDYSLHKLAPRSISCVFIGYSSQHKGYRCLDLNSSRIYITRHARFNEESFPFEGTIATPDISKLTLSTFLEDHPTFSDKPTHVNPTPPMPTPAPSHPCSLCPTKNSIPLVDQLPNPHINPAPPPLHSPTQSQDPFSAQSSSAPSTAQCTTQSQQPHNSTTPTSPSPSSAPSPSPSPSASDHLQPPSTSTHPMVTRSKLGIFKPKHRADFATLSTNALHIAMLSTTVPKGFKTAAKDPKWVHAMDEEMTALRQSNTWTLVPRPQSTNIVGSKWVYRIKYHTDGSVQRYKARLVAQGFTQIPGIDYSHTFSPVVKASTVRVVLSLAVLHKWRLHQLDVNNAFLNGNLNETVFMEQPPGYEDSQYPNHVCKLSKALYGLKQAPRAWFHRLSSFLLTHGFTCSRADSSLFVYTRDKCIMYLLVYVDDLILTGSNEKVIATFIATLNREFAIKDLGDLNYFLGLEVAYTDDGLFLTQSKYATDILRRAGLLESKPASTPLAPHATFTSHGPLFNDPSLYRSLVGALQYLTITRPDLSYAVNQVSQFLHAPTIVHFEAVKRILRYVKGTIPFGLTFTCPRHNSILGYSDADWARCIETRRSTYGYSIFLGGNLVSWSAKKQPTVSRSSCESEYRAMANTAAEIIWITHLLQELHALPPDRPTLLCDNKSAIFMSQNPVSHKRAKHIDLDYHFIRELVTSGKLHTKFVPTNLQSKILYQNDKMKQFVEIIKAMFSSMNDGEISISAYDTAWVALVQDVNGSGSPQFPSSLEWIANNQLSDGSWGDRLLFSAHDRTINTLACVIALTSWNVHPSKCKQGLKFLKENIYKLEDEKEEHMPIGFEVAFPSLIDIARKLKIEVPDDSPALKEIYARRNVKLTKIPMEVLHKVPTTLLYSLEGMQDLKWEKLLKLQCKDGSFLFSPSSTAFALVQTKDDKCLQYLTNIVTKFNGAVPNVYPVDLFEHIWVVDRLQRLGISRYFDSEIKDCVEYIYKYWTKNGICWAKNSNVQDLDDTVMGFRLLRMHGYEVYPDAFRQFEKDGTFVCNVGQSTQSVTAMFNLYSASQVLFPGEQILVDAKKFSHNYLTKKQSANKLLDKWIIAKDLPGEVGYALDIPWYASLPRLETRYYLEQYGGEDDVWIGKTLYRMENVSNNTYLEMAKLDYNNSLAMHQLEWNNMQQWYVDFGIEKFGTNNITSLLVSYFLAAASIFEPEMSKARIVWAKTAVLVDTITSFFESSQLVKEDVTAFVDAFRNKSTPKLHSKNGEPWHEVMVTLKETLHEVALDALVGDGQDIHPQLHHAWEMWLTRWQDEVDVTAELMVRMINITTGRRAFEKLVANPQYQRLSTVTNNLCHEISKFHNFKDNCSEIDLKMQELVRLVFSDTLDDLDWDLKQTFLTVAKTFYYKAYCDPKTINAHISKVLFEVVI</sequence>
<keyword evidence="3" id="KW-0064">Aspartyl protease</keyword>
<feature type="region of interest" description="Disordered" evidence="7">
    <location>
        <begin position="759"/>
        <end position="880"/>
    </location>
</feature>
<dbReference type="Pfam" id="PF00665">
    <property type="entry name" value="rve"/>
    <property type="match status" value="1"/>
</dbReference>
<feature type="compositionally biased region" description="Pro residues" evidence="7">
    <location>
        <begin position="849"/>
        <end position="861"/>
    </location>
</feature>
<dbReference type="Pfam" id="PF07727">
    <property type="entry name" value="RVT_2"/>
    <property type="match status" value="1"/>
</dbReference>
<dbReference type="Pfam" id="PF01397">
    <property type="entry name" value="Terpene_synth"/>
    <property type="match status" value="1"/>
</dbReference>